<keyword evidence="6" id="KW-0175">Coiled coil</keyword>
<keyword evidence="5 7" id="KW-0472">Membrane</keyword>
<reference evidence="9 10" key="1">
    <citation type="submission" date="2018-10" db="EMBL/GenBank/DDBJ databases">
        <title>Genomic Encyclopedia of Type Strains, Phase IV (KMG-IV): sequencing the most valuable type-strain genomes for metagenomic binning, comparative biology and taxonomic classification.</title>
        <authorList>
            <person name="Goeker M."/>
        </authorList>
    </citation>
    <scope>NUCLEOTIDE SEQUENCE [LARGE SCALE GENOMIC DNA]</scope>
    <source>
        <strain evidence="9 10">DSM 22008</strain>
    </source>
</reference>
<accession>A0A420WME8</accession>
<dbReference type="Proteomes" id="UP000282211">
    <property type="component" value="Unassembled WGS sequence"/>
</dbReference>
<feature type="transmembrane region" description="Helical" evidence="7">
    <location>
        <begin position="99"/>
        <end position="119"/>
    </location>
</feature>
<dbReference type="Pfam" id="PF00482">
    <property type="entry name" value="T2SSF"/>
    <property type="match status" value="1"/>
</dbReference>
<evidence type="ECO:0000256" key="6">
    <source>
        <dbReference type="SAM" id="Coils"/>
    </source>
</evidence>
<protein>
    <submittedName>
        <fullName evidence="9">Tight adherence protein B</fullName>
    </submittedName>
</protein>
<organism evidence="9 10">
    <name type="scientific">Litorimonas taeanensis</name>
    <dbReference type="NCBI Taxonomy" id="568099"/>
    <lineage>
        <taxon>Bacteria</taxon>
        <taxon>Pseudomonadati</taxon>
        <taxon>Pseudomonadota</taxon>
        <taxon>Alphaproteobacteria</taxon>
        <taxon>Maricaulales</taxon>
        <taxon>Robiginitomaculaceae</taxon>
    </lineage>
</organism>
<feature type="coiled-coil region" evidence="6">
    <location>
        <begin position="59"/>
        <end position="86"/>
    </location>
</feature>
<dbReference type="GO" id="GO:0005886">
    <property type="term" value="C:plasma membrane"/>
    <property type="evidence" value="ECO:0007669"/>
    <property type="project" value="UniProtKB-SubCell"/>
</dbReference>
<keyword evidence="10" id="KW-1185">Reference proteome</keyword>
<sequence length="326" mass="36027">MDQTTLIAVLGGVFILVAAYILMDGGGKRDERVSALSGKKDTKNGLLSRLKVEDSGSRRKQIEESLSKIEERQKRKKKKAKSLEMRLVQADWKMKKENFMIMSAILAVIAGGPAFVLGAKPLVCAGLAFVVGFGLPRFILNAAINKRQKKFTAHFADAMDIIVRGVRTGLPLGDCLKIIAHESPDPLGAEFRRVVEGESLGIPIEVCLEQMYERMPISEVNFFATVLNIQKTTGGNLGESLSNLSTVLRGRKILREKIKALSSEAKASAMIIAALPIVVMVLVTIMSPDYMKELYFTPTGQRNLMIGAVMMFMGTYMMRKMINFKF</sequence>
<gene>
    <name evidence="9" type="ORF">DES40_1402</name>
</gene>
<comment type="subcellular location">
    <subcellularLocation>
        <location evidence="1">Cell membrane</location>
        <topology evidence="1">Multi-pass membrane protein</topology>
    </subcellularLocation>
</comment>
<keyword evidence="3 7" id="KW-0812">Transmembrane</keyword>
<evidence type="ECO:0000256" key="1">
    <source>
        <dbReference type="ARBA" id="ARBA00004651"/>
    </source>
</evidence>
<feature type="transmembrane region" description="Helical" evidence="7">
    <location>
        <begin position="125"/>
        <end position="144"/>
    </location>
</feature>
<keyword evidence="4 7" id="KW-1133">Transmembrane helix</keyword>
<keyword evidence="2" id="KW-1003">Cell membrane</keyword>
<feature type="domain" description="Type II secretion system protein GspF" evidence="8">
    <location>
        <begin position="162"/>
        <end position="284"/>
    </location>
</feature>
<evidence type="ECO:0000256" key="7">
    <source>
        <dbReference type="SAM" id="Phobius"/>
    </source>
</evidence>
<dbReference type="InterPro" id="IPR042094">
    <property type="entry name" value="T2SS_GspF_sf"/>
</dbReference>
<dbReference type="Gene3D" id="1.20.81.30">
    <property type="entry name" value="Type II secretion system (T2SS), domain F"/>
    <property type="match status" value="1"/>
</dbReference>
<dbReference type="AlphaFoldDB" id="A0A420WME8"/>
<name>A0A420WME8_9PROT</name>
<evidence type="ECO:0000256" key="4">
    <source>
        <dbReference type="ARBA" id="ARBA00022989"/>
    </source>
</evidence>
<feature type="transmembrane region" description="Helical" evidence="7">
    <location>
        <begin position="6"/>
        <end position="23"/>
    </location>
</feature>
<dbReference type="RefSeq" id="WP_121099950.1">
    <property type="nucleotide sequence ID" value="NZ_RBII01000001.1"/>
</dbReference>
<evidence type="ECO:0000259" key="8">
    <source>
        <dbReference type="Pfam" id="PF00482"/>
    </source>
</evidence>
<evidence type="ECO:0000256" key="5">
    <source>
        <dbReference type="ARBA" id="ARBA00023136"/>
    </source>
</evidence>
<evidence type="ECO:0000313" key="9">
    <source>
        <dbReference type="EMBL" id="RKQ72065.1"/>
    </source>
</evidence>
<dbReference type="PANTHER" id="PTHR35007">
    <property type="entry name" value="INTEGRAL MEMBRANE PROTEIN-RELATED"/>
    <property type="match status" value="1"/>
</dbReference>
<proteinExistence type="predicted"/>
<dbReference type="OrthoDB" id="9803381at2"/>
<evidence type="ECO:0000313" key="10">
    <source>
        <dbReference type="Proteomes" id="UP000282211"/>
    </source>
</evidence>
<dbReference type="InterPro" id="IPR018076">
    <property type="entry name" value="T2SS_GspF_dom"/>
</dbReference>
<feature type="transmembrane region" description="Helical" evidence="7">
    <location>
        <begin position="300"/>
        <end position="318"/>
    </location>
</feature>
<feature type="transmembrane region" description="Helical" evidence="7">
    <location>
        <begin position="267"/>
        <end position="288"/>
    </location>
</feature>
<evidence type="ECO:0000256" key="2">
    <source>
        <dbReference type="ARBA" id="ARBA00022475"/>
    </source>
</evidence>
<dbReference type="EMBL" id="RBII01000001">
    <property type="protein sequence ID" value="RKQ72065.1"/>
    <property type="molecule type" value="Genomic_DNA"/>
</dbReference>
<comment type="caution">
    <text evidence="9">The sequence shown here is derived from an EMBL/GenBank/DDBJ whole genome shotgun (WGS) entry which is preliminary data.</text>
</comment>
<evidence type="ECO:0000256" key="3">
    <source>
        <dbReference type="ARBA" id="ARBA00022692"/>
    </source>
</evidence>
<dbReference type="InParanoid" id="A0A420WME8"/>
<dbReference type="PANTHER" id="PTHR35007:SF1">
    <property type="entry name" value="PILUS ASSEMBLY PROTEIN"/>
    <property type="match status" value="1"/>
</dbReference>